<evidence type="ECO:0000259" key="1">
    <source>
        <dbReference type="Pfam" id="PF13649"/>
    </source>
</evidence>
<dbReference type="PANTHER" id="PTHR43667">
    <property type="entry name" value="CYCLOPROPANE-FATTY-ACYL-PHOSPHOLIPID SYNTHASE"/>
    <property type="match status" value="1"/>
</dbReference>
<dbReference type="OrthoDB" id="9811589at2"/>
<accession>E6TYI0</accession>
<dbReference type="Gene3D" id="3.40.50.150">
    <property type="entry name" value="Vaccinia Virus protein VP39"/>
    <property type="match status" value="1"/>
</dbReference>
<keyword evidence="2" id="KW-0489">Methyltransferase</keyword>
<organism evidence="2 3">
    <name type="scientific">Evansella cellulosilytica (strain ATCC 21833 / DSM 2522 / FERM P-1141 / JCM 9156 / N-4)</name>
    <name type="common">Bacillus cellulosilyticus</name>
    <dbReference type="NCBI Taxonomy" id="649639"/>
    <lineage>
        <taxon>Bacteria</taxon>
        <taxon>Bacillati</taxon>
        <taxon>Bacillota</taxon>
        <taxon>Bacilli</taxon>
        <taxon>Bacillales</taxon>
        <taxon>Bacillaceae</taxon>
        <taxon>Evansella</taxon>
    </lineage>
</organism>
<name>E6TYI0_EVAC2</name>
<dbReference type="HOGENOM" id="CLU_069129_1_2_9"/>
<dbReference type="EMBL" id="CP002394">
    <property type="protein sequence ID" value="ADU28918.1"/>
    <property type="molecule type" value="Genomic_DNA"/>
</dbReference>
<dbReference type="PANTHER" id="PTHR43667:SF2">
    <property type="entry name" value="FATTY ACID C-METHYL TRANSFERASE"/>
    <property type="match status" value="1"/>
</dbReference>
<gene>
    <name evidence="2" type="ordered locus">Bcell_0636</name>
</gene>
<dbReference type="KEGG" id="bco:Bcell_0636"/>
<dbReference type="GO" id="GO:0032259">
    <property type="term" value="P:methylation"/>
    <property type="evidence" value="ECO:0007669"/>
    <property type="project" value="UniProtKB-KW"/>
</dbReference>
<dbReference type="InterPro" id="IPR041698">
    <property type="entry name" value="Methyltransf_25"/>
</dbReference>
<dbReference type="STRING" id="649639.Bcell_0636"/>
<keyword evidence="3" id="KW-1185">Reference proteome</keyword>
<sequence length="250" mass="28088">MRRKGSIETLMYDGSYYEVVGDFLKEKYLDYGFTKGTTKEVDFLIEELNLQKQSRVLDVGCGPGRHTLELARRGYRAFGIDISSEFIKLAEEKAAGEKLPADFMKMDARNLTFKNEFDAAICLCEGAFGLAGNEHNHRQVLKSVYHALRPGSLFVLTAINALGLVKRITNETQFDPYSCTVVDKEIITNSNGDTKQVSLYTTAFTYRELKLFLEGEGFLVKAAYGCTAGEFSTEPIQVDSMEIMMIAERK</sequence>
<dbReference type="InterPro" id="IPR029063">
    <property type="entry name" value="SAM-dependent_MTases_sf"/>
</dbReference>
<dbReference type="eggNOG" id="COG2226">
    <property type="taxonomic scope" value="Bacteria"/>
</dbReference>
<dbReference type="Proteomes" id="UP000001401">
    <property type="component" value="Chromosome"/>
</dbReference>
<protein>
    <submittedName>
        <fullName evidence="2">Methyltransferase type 11</fullName>
    </submittedName>
</protein>
<proteinExistence type="predicted"/>
<dbReference type="GO" id="GO:0008168">
    <property type="term" value="F:methyltransferase activity"/>
    <property type="evidence" value="ECO:0007669"/>
    <property type="project" value="UniProtKB-KW"/>
</dbReference>
<reference evidence="2" key="1">
    <citation type="submission" date="2010-12" db="EMBL/GenBank/DDBJ databases">
        <title>Complete sequence of Bacillus cellulosilyticus DSM 2522.</title>
        <authorList>
            <consortium name="US DOE Joint Genome Institute"/>
            <person name="Lucas S."/>
            <person name="Copeland A."/>
            <person name="Lapidus A."/>
            <person name="Cheng J.-F."/>
            <person name="Bruce D."/>
            <person name="Goodwin L."/>
            <person name="Pitluck S."/>
            <person name="Chertkov O."/>
            <person name="Detter J.C."/>
            <person name="Han C."/>
            <person name="Tapia R."/>
            <person name="Land M."/>
            <person name="Hauser L."/>
            <person name="Jeffries C."/>
            <person name="Kyrpides N."/>
            <person name="Ivanova N."/>
            <person name="Mikhailova N."/>
            <person name="Brumm P."/>
            <person name="Mead D."/>
            <person name="Woyke T."/>
        </authorList>
    </citation>
    <scope>NUCLEOTIDE SEQUENCE [LARGE SCALE GENOMIC DNA]</scope>
    <source>
        <strain evidence="2">DSM 2522</strain>
    </source>
</reference>
<dbReference type="RefSeq" id="WP_013487259.1">
    <property type="nucleotide sequence ID" value="NC_014829.1"/>
</dbReference>
<dbReference type="AlphaFoldDB" id="E6TYI0"/>
<keyword evidence="2" id="KW-0808">Transferase</keyword>
<dbReference type="SUPFAM" id="SSF53335">
    <property type="entry name" value="S-adenosyl-L-methionine-dependent methyltransferases"/>
    <property type="match status" value="1"/>
</dbReference>
<evidence type="ECO:0000313" key="2">
    <source>
        <dbReference type="EMBL" id="ADU28918.1"/>
    </source>
</evidence>
<feature type="domain" description="Methyltransferase" evidence="1">
    <location>
        <begin position="56"/>
        <end position="151"/>
    </location>
</feature>
<evidence type="ECO:0000313" key="3">
    <source>
        <dbReference type="Proteomes" id="UP000001401"/>
    </source>
</evidence>
<dbReference type="CDD" id="cd02440">
    <property type="entry name" value="AdoMet_MTases"/>
    <property type="match status" value="1"/>
</dbReference>
<dbReference type="InterPro" id="IPR050723">
    <property type="entry name" value="CFA/CMAS"/>
</dbReference>
<dbReference type="Pfam" id="PF13649">
    <property type="entry name" value="Methyltransf_25"/>
    <property type="match status" value="1"/>
</dbReference>
<dbReference type="Gene3D" id="2.20.25.110">
    <property type="entry name" value="S-adenosyl-L-methionine-dependent methyltransferases"/>
    <property type="match status" value="1"/>
</dbReference>